<feature type="compositionally biased region" description="Low complexity" evidence="14">
    <location>
        <begin position="450"/>
        <end position="463"/>
    </location>
</feature>
<evidence type="ECO:0000256" key="1">
    <source>
        <dbReference type="ARBA" id="ARBA00004123"/>
    </source>
</evidence>
<feature type="compositionally biased region" description="Acidic residues" evidence="14">
    <location>
        <begin position="471"/>
        <end position="488"/>
    </location>
</feature>
<evidence type="ECO:0000313" key="16">
    <source>
        <dbReference type="EMBL" id="CAF1609960.1"/>
    </source>
</evidence>
<evidence type="ECO:0000256" key="8">
    <source>
        <dbReference type="ARBA" id="ARBA00023125"/>
    </source>
</evidence>
<dbReference type="AlphaFoldDB" id="A0A816BHE9"/>
<keyword evidence="17" id="KW-1185">Reference proteome</keyword>
<dbReference type="InterPro" id="IPR009072">
    <property type="entry name" value="Histone-fold"/>
</dbReference>
<reference evidence="16" key="1">
    <citation type="submission" date="2021-02" db="EMBL/GenBank/DDBJ databases">
        <authorList>
            <person name="Nowell W R."/>
        </authorList>
    </citation>
    <scope>NUCLEOTIDE SEQUENCE</scope>
</reference>
<evidence type="ECO:0000256" key="3">
    <source>
        <dbReference type="ARBA" id="ARBA00022723"/>
    </source>
</evidence>
<feature type="non-terminal residue" evidence="16">
    <location>
        <position position="593"/>
    </location>
</feature>
<dbReference type="GO" id="GO:0000978">
    <property type="term" value="F:RNA polymerase II cis-regulatory region sequence-specific DNA binding"/>
    <property type="evidence" value="ECO:0007669"/>
    <property type="project" value="TreeGrafter"/>
</dbReference>
<evidence type="ECO:0000256" key="7">
    <source>
        <dbReference type="ARBA" id="ARBA00023015"/>
    </source>
</evidence>
<feature type="region of interest" description="Disordered" evidence="14">
    <location>
        <begin position="1"/>
        <end position="120"/>
    </location>
</feature>
<feature type="region of interest" description="Disordered" evidence="14">
    <location>
        <begin position="425"/>
        <end position="510"/>
    </location>
</feature>
<accession>A0A816BHE9</accession>
<evidence type="ECO:0000256" key="13">
    <source>
        <dbReference type="RuleBase" id="RU261113"/>
    </source>
</evidence>
<feature type="compositionally biased region" description="Polar residues" evidence="14">
    <location>
        <begin position="29"/>
        <end position="46"/>
    </location>
</feature>
<evidence type="ECO:0000313" key="17">
    <source>
        <dbReference type="Proteomes" id="UP000663828"/>
    </source>
</evidence>
<comment type="similarity">
    <text evidence="13">Belongs to the SGF11 family.</text>
</comment>
<name>A0A816BHE9_ADIRI</name>
<evidence type="ECO:0000259" key="15">
    <source>
        <dbReference type="Pfam" id="PF00808"/>
    </source>
</evidence>
<dbReference type="Proteomes" id="UP000663828">
    <property type="component" value="Unassembled WGS sequence"/>
</dbReference>
<dbReference type="FunFam" id="1.10.20.10:FF:000099">
    <property type="entry name" value="nuclear transcription factor Y subunit beta"/>
    <property type="match status" value="1"/>
</dbReference>
<dbReference type="InterPro" id="IPR003958">
    <property type="entry name" value="CBFA_NFYB_domain"/>
</dbReference>
<evidence type="ECO:0000256" key="4">
    <source>
        <dbReference type="ARBA" id="ARBA00022771"/>
    </source>
</evidence>
<dbReference type="SUPFAM" id="SSF47113">
    <property type="entry name" value="Histone-fold"/>
    <property type="match status" value="1"/>
</dbReference>
<evidence type="ECO:0000256" key="10">
    <source>
        <dbReference type="ARBA" id="ARBA00023163"/>
    </source>
</evidence>
<evidence type="ECO:0000256" key="5">
    <source>
        <dbReference type="ARBA" id="ARBA00022833"/>
    </source>
</evidence>
<feature type="compositionally biased region" description="Low complexity" evidence="14">
    <location>
        <begin position="1"/>
        <end position="13"/>
    </location>
</feature>
<gene>
    <name evidence="16" type="ORF">XAT740_LOCUS48781</name>
</gene>
<dbReference type="GO" id="GO:0016602">
    <property type="term" value="C:CCAAT-binding factor complex"/>
    <property type="evidence" value="ECO:0007669"/>
    <property type="project" value="InterPro"/>
</dbReference>
<evidence type="ECO:0000256" key="9">
    <source>
        <dbReference type="ARBA" id="ARBA00023159"/>
    </source>
</evidence>
<feature type="domain" description="Transcription factor CBF/NF-Y/archaeal histone" evidence="15">
    <location>
        <begin position="124"/>
        <end position="188"/>
    </location>
</feature>
<feature type="compositionally biased region" description="Basic and acidic residues" evidence="14">
    <location>
        <begin position="47"/>
        <end position="56"/>
    </location>
</feature>
<proteinExistence type="inferred from homology"/>
<evidence type="ECO:0000256" key="12">
    <source>
        <dbReference type="ARBA" id="ARBA00025263"/>
    </source>
</evidence>
<keyword evidence="7" id="KW-0805">Transcription regulation</keyword>
<dbReference type="PROSITE" id="PS00685">
    <property type="entry name" value="NFYB_HAP3"/>
    <property type="match status" value="1"/>
</dbReference>
<dbReference type="InterPro" id="IPR027113">
    <property type="entry name" value="Transc_fact_NFYB/HAP3"/>
</dbReference>
<dbReference type="PANTHER" id="PTHR11064:SF9">
    <property type="entry name" value="NUCLEAR TRANSCRIPTION FACTOR Y SUBUNIT BETA"/>
    <property type="match status" value="1"/>
</dbReference>
<dbReference type="GO" id="GO:0006325">
    <property type="term" value="P:chromatin organization"/>
    <property type="evidence" value="ECO:0007669"/>
    <property type="project" value="UniProtKB-KW"/>
</dbReference>
<dbReference type="CDD" id="cd22907">
    <property type="entry name" value="HFD_NFYB"/>
    <property type="match status" value="1"/>
</dbReference>
<organism evidence="16 17">
    <name type="scientific">Adineta ricciae</name>
    <name type="common">Rotifer</name>
    <dbReference type="NCBI Taxonomy" id="249248"/>
    <lineage>
        <taxon>Eukaryota</taxon>
        <taxon>Metazoa</taxon>
        <taxon>Spiralia</taxon>
        <taxon>Gnathifera</taxon>
        <taxon>Rotifera</taxon>
        <taxon>Eurotatoria</taxon>
        <taxon>Bdelloidea</taxon>
        <taxon>Adinetida</taxon>
        <taxon>Adinetidae</taxon>
        <taxon>Adineta</taxon>
    </lineage>
</organism>
<evidence type="ECO:0000256" key="14">
    <source>
        <dbReference type="SAM" id="MobiDB-lite"/>
    </source>
</evidence>
<sequence length="593" mass="66117">MDSDNDSGNSNDGPIHRRRTQGTRPPPSSHQNNSMHRISAGSTNVDRTYHPTKEDAPYSDDDELDEDEDEDDDDHQRRHHQQSNYRGRGRPSQQQHLMDSSYDDGNDQHDLPRYTGPLREQDRFLPIANVAKIMKKGVPEKGKIAKDAKETIQECVSEFISFVTSEASDRCLQEKRKTINGEDIILAMLTLGFDSYVEPLRTFLTKVRDASKYDRTMTMGGELSDDLRIQVAQSQVNQTSGPMAQAQVATTVQVQPQATAAAAPLTGQAIAAKPAGATANPNGLEPYGHSVRVVTCIRNDQPDQNSSCLNSMDESSIIIQTIIDNELDDLILDLVYELHSSLKGIPDSQLEINNNGTKSKTFLMQFAQTQPTAIEKQTCLCPHCGQSNIIAIRFAYHLAKCLGVGRRSSRQAKHRIVDQVTTISGLSDDSRSNGDEYQNGEVVNYHPQEDGGSCTDSTSSSSNNHRRMVTEDQEYTGDFDNDDEDEDDWKPKKKKRRNPPINSNKKKKKKDDLIVLSEPIPELDFDNCIIPLDKLCPRTRHVVIPLVPPNPSSNGETIFFESAPLNLPRSPLNLVEDEQSSATSIILFQEDSK</sequence>
<comment type="subcellular location">
    <subcellularLocation>
        <location evidence="1 13">Nucleus</location>
    </subcellularLocation>
</comment>
<dbReference type="InterPro" id="IPR013246">
    <property type="entry name" value="SAGA_su_Sgf11"/>
</dbReference>
<comment type="subunit">
    <text evidence="13">Component of some SAGA transcription coactivator-HAT complexes.</text>
</comment>
<feature type="compositionally biased region" description="Acidic residues" evidence="14">
    <location>
        <begin position="57"/>
        <end position="73"/>
    </location>
</feature>
<comment type="caution">
    <text evidence="16">The sequence shown here is derived from an EMBL/GenBank/DDBJ whole genome shotgun (WGS) entry which is preliminary data.</text>
</comment>
<keyword evidence="5" id="KW-0862">Zinc</keyword>
<dbReference type="Pfam" id="PF08209">
    <property type="entry name" value="Sgf11"/>
    <property type="match status" value="1"/>
</dbReference>
<comment type="function">
    <text evidence="12">Component of the sequence-specific heterotrimeric transcription factor (NF-Y) which specifically recognizes a 5'-CCAAT-3' box motif found in the promoters of its target genes. NF-Y can function as both an activator and a repressor, depending on its interacting cofactors.</text>
</comment>
<protein>
    <recommendedName>
        <fullName evidence="13">SAGA-associated factor 11</fullName>
    </recommendedName>
</protein>
<dbReference type="GO" id="GO:0070461">
    <property type="term" value="C:SAGA-type complex"/>
    <property type="evidence" value="ECO:0007669"/>
    <property type="project" value="UniProtKB-ARBA"/>
</dbReference>
<dbReference type="Gene3D" id="1.10.20.10">
    <property type="entry name" value="Histone, subunit A"/>
    <property type="match status" value="1"/>
</dbReference>
<dbReference type="InterPro" id="IPR003956">
    <property type="entry name" value="Transcrpt_fac_NFYB/HAP3_CS"/>
</dbReference>
<keyword evidence="6" id="KW-0156">Chromatin regulator</keyword>
<keyword evidence="11" id="KW-0539">Nucleus</keyword>
<comment type="function">
    <text evidence="13">Component of the transcription regulatory histone acetylation (HAT) complex SAGA, a multiprotein complex that activates transcription by remodeling chromatin and mediating histone acetylation and deubiquitination. Within the SAGA complex, participates in a subcomplex that specifically deubiquitinates histone H2B. The SAGA complex is recruited to specific gene promoters by activators, where it is required for transcription.</text>
</comment>
<evidence type="ECO:0000256" key="6">
    <source>
        <dbReference type="ARBA" id="ARBA00022853"/>
    </source>
</evidence>
<comment type="similarity">
    <text evidence="2">Belongs to the NFYB/HAP3 subunit family.</text>
</comment>
<dbReference type="GO" id="GO:0046982">
    <property type="term" value="F:protein heterodimerization activity"/>
    <property type="evidence" value="ECO:0007669"/>
    <property type="project" value="InterPro"/>
</dbReference>
<evidence type="ECO:0000256" key="2">
    <source>
        <dbReference type="ARBA" id="ARBA00009053"/>
    </source>
</evidence>
<dbReference type="EMBL" id="CAJNOR010007067">
    <property type="protein sequence ID" value="CAF1609960.1"/>
    <property type="molecule type" value="Genomic_DNA"/>
</dbReference>
<feature type="compositionally biased region" description="Basic residues" evidence="14">
    <location>
        <begin position="491"/>
        <end position="509"/>
    </location>
</feature>
<dbReference type="Pfam" id="PF00808">
    <property type="entry name" value="CBFD_NFYB_HMF"/>
    <property type="match status" value="1"/>
</dbReference>
<keyword evidence="8" id="KW-0238">DNA-binding</keyword>
<dbReference type="PRINTS" id="PR00615">
    <property type="entry name" value="CCAATSUBUNTA"/>
</dbReference>
<keyword evidence="10" id="KW-0804">Transcription</keyword>
<evidence type="ECO:0000256" key="11">
    <source>
        <dbReference type="ARBA" id="ARBA00023242"/>
    </source>
</evidence>
<dbReference type="PANTHER" id="PTHR11064">
    <property type="entry name" value="CCAAT-BINDING TRANSCRIPTION FACTOR-RELATED"/>
    <property type="match status" value="1"/>
</dbReference>
<keyword evidence="4" id="KW-0863">Zinc-finger</keyword>
<dbReference type="GO" id="GO:0008270">
    <property type="term" value="F:zinc ion binding"/>
    <property type="evidence" value="ECO:0007669"/>
    <property type="project" value="UniProtKB-KW"/>
</dbReference>
<keyword evidence="9 13" id="KW-0010">Activator</keyword>
<dbReference type="GO" id="GO:0001228">
    <property type="term" value="F:DNA-binding transcription activator activity, RNA polymerase II-specific"/>
    <property type="evidence" value="ECO:0007669"/>
    <property type="project" value="InterPro"/>
</dbReference>
<keyword evidence="3" id="KW-0479">Metal-binding</keyword>